<dbReference type="Pfam" id="PF13439">
    <property type="entry name" value="Glyco_transf_4"/>
    <property type="match status" value="1"/>
</dbReference>
<dbReference type="SUPFAM" id="SSF53756">
    <property type="entry name" value="UDP-Glycosyltransferase/glycogen phosphorylase"/>
    <property type="match status" value="1"/>
</dbReference>
<dbReference type="InterPro" id="IPR050194">
    <property type="entry name" value="Glycosyltransferase_grp1"/>
</dbReference>
<dbReference type="PROSITE" id="PS51257">
    <property type="entry name" value="PROKAR_LIPOPROTEIN"/>
    <property type="match status" value="1"/>
</dbReference>
<dbReference type="Gene3D" id="3.40.50.2000">
    <property type="entry name" value="Glycogen Phosphorylase B"/>
    <property type="match status" value="2"/>
</dbReference>
<dbReference type="InterPro" id="IPR028098">
    <property type="entry name" value="Glyco_trans_4-like_N"/>
</dbReference>
<keyword evidence="3" id="KW-0808">Transferase</keyword>
<evidence type="ECO:0000259" key="2">
    <source>
        <dbReference type="Pfam" id="PF13439"/>
    </source>
</evidence>
<reference evidence="3 4" key="1">
    <citation type="submission" date="2020-02" db="EMBL/GenBank/DDBJ databases">
        <title>Complete genome sequence of Pseudomonas multiresinivorans ORNL1.</title>
        <authorList>
            <person name="Podar M."/>
        </authorList>
    </citation>
    <scope>NUCLEOTIDE SEQUENCE [LARGE SCALE GENOMIC DNA]</scope>
    <source>
        <strain evidence="4">populi</strain>
    </source>
</reference>
<accession>A0A7Z3BIU7</accession>
<dbReference type="KEGG" id="pmui:G4G71_07090"/>
<dbReference type="AlphaFoldDB" id="A0A7Z3BIU7"/>
<dbReference type="PANTHER" id="PTHR45947:SF3">
    <property type="entry name" value="SULFOQUINOVOSYL TRANSFERASE SQD2"/>
    <property type="match status" value="1"/>
</dbReference>
<dbReference type="PANTHER" id="PTHR45947">
    <property type="entry name" value="SULFOQUINOVOSYL TRANSFERASE SQD2"/>
    <property type="match status" value="1"/>
</dbReference>
<dbReference type="EMBL" id="CP048833">
    <property type="protein sequence ID" value="QJP07663.1"/>
    <property type="molecule type" value="Genomic_DNA"/>
</dbReference>
<evidence type="ECO:0000313" key="4">
    <source>
        <dbReference type="Proteomes" id="UP000502549"/>
    </source>
</evidence>
<dbReference type="GO" id="GO:0016757">
    <property type="term" value="F:glycosyltransferase activity"/>
    <property type="evidence" value="ECO:0007669"/>
    <property type="project" value="InterPro"/>
</dbReference>
<evidence type="ECO:0000259" key="1">
    <source>
        <dbReference type="Pfam" id="PF00534"/>
    </source>
</evidence>
<dbReference type="Proteomes" id="UP000502549">
    <property type="component" value="Chromosome"/>
</dbReference>
<dbReference type="Pfam" id="PF00534">
    <property type="entry name" value="Glycos_transf_1"/>
    <property type="match status" value="1"/>
</dbReference>
<dbReference type="RefSeq" id="WP_169936459.1">
    <property type="nucleotide sequence ID" value="NZ_CP048833.1"/>
</dbReference>
<proteinExistence type="predicted"/>
<sequence length="368" mass="41344">MKVLHFYKTFGLEQYGGVEMFIRHLTHATAIQGCQNTVLSLAKEPMKPVTTSSFRLVQARQDLHIASTGFSWSSLGAFARLAEQADVIHYHFPWPFMDLVHLLKGLGKPSVVTYHSDIVRQKVLLQLYRPLMRAFLGRVDSIAATSPNYLESSSVLKRYEDKACAIPIGLEQDLYPRPDVTEVARLHRQFGERFFLFVGVLRYYKGLHYLLEAMRSAPWPLLIVGAGPMEQELMQMAKEQGLQNVHFLGQVSEQAKIDLMWACYSVIFPSHLRSEAFGIGLLEGAMMGKPLICSEIGTGTSFINQHEETGIVVPPADAAALRHAMQTLWDDPALAERYGRAARERFLSTFTARGMGEAYSQLYTRVAG</sequence>
<feature type="domain" description="Glycosyltransferase subfamily 4-like N-terminal" evidence="2">
    <location>
        <begin position="15"/>
        <end position="151"/>
    </location>
</feature>
<keyword evidence="4" id="KW-1185">Reference proteome</keyword>
<organism evidence="3 4">
    <name type="scientific">Pseudomonas multiresinivorans</name>
    <dbReference type="NCBI Taxonomy" id="95301"/>
    <lineage>
        <taxon>Bacteria</taxon>
        <taxon>Pseudomonadati</taxon>
        <taxon>Pseudomonadota</taxon>
        <taxon>Gammaproteobacteria</taxon>
        <taxon>Pseudomonadales</taxon>
        <taxon>Pseudomonadaceae</taxon>
        <taxon>Pseudomonas</taxon>
    </lineage>
</organism>
<evidence type="ECO:0000313" key="3">
    <source>
        <dbReference type="EMBL" id="QJP07663.1"/>
    </source>
</evidence>
<feature type="domain" description="Glycosyl transferase family 1" evidence="1">
    <location>
        <begin position="191"/>
        <end position="345"/>
    </location>
</feature>
<dbReference type="InterPro" id="IPR001296">
    <property type="entry name" value="Glyco_trans_1"/>
</dbReference>
<name>A0A7Z3BIU7_9PSED</name>
<protein>
    <submittedName>
        <fullName evidence="3">Glycosyltransferase</fullName>
    </submittedName>
</protein>
<gene>
    <name evidence="3" type="ORF">G4G71_07090</name>
</gene>